<feature type="region of interest" description="Disordered" evidence="1">
    <location>
        <begin position="56"/>
        <end position="89"/>
    </location>
</feature>
<accession>A0A5J9V487</accession>
<feature type="region of interest" description="Disordered" evidence="1">
    <location>
        <begin position="523"/>
        <end position="568"/>
    </location>
</feature>
<evidence type="ECO:0000313" key="2">
    <source>
        <dbReference type="EMBL" id="TVU30318.1"/>
    </source>
</evidence>
<dbReference type="Pfam" id="PF12014">
    <property type="entry name" value="Cyclin_D1_bind"/>
    <property type="match status" value="1"/>
</dbReference>
<dbReference type="PANTHER" id="PTHR33917:SF3">
    <property type="entry name" value="PROTEIN EXECUTER 1, CHLOROPLASTIC"/>
    <property type="match status" value="1"/>
</dbReference>
<dbReference type="EMBL" id="RWGY01000011">
    <property type="protein sequence ID" value="TVU30318.1"/>
    <property type="molecule type" value="Genomic_DNA"/>
</dbReference>
<feature type="compositionally biased region" description="Acidic residues" evidence="1">
    <location>
        <begin position="523"/>
        <end position="552"/>
    </location>
</feature>
<feature type="compositionally biased region" description="Low complexity" evidence="1">
    <location>
        <begin position="127"/>
        <end position="140"/>
    </location>
</feature>
<evidence type="ECO:0000256" key="1">
    <source>
        <dbReference type="SAM" id="MobiDB-lite"/>
    </source>
</evidence>
<dbReference type="GO" id="GO:0042651">
    <property type="term" value="C:thylakoid membrane"/>
    <property type="evidence" value="ECO:0007669"/>
    <property type="project" value="TreeGrafter"/>
</dbReference>
<dbReference type="OrthoDB" id="722566at2759"/>
<keyword evidence="3" id="KW-1185">Reference proteome</keyword>
<feature type="region of interest" description="Disordered" evidence="1">
    <location>
        <begin position="463"/>
        <end position="490"/>
    </location>
</feature>
<dbReference type="Proteomes" id="UP000324897">
    <property type="component" value="Chromosome 1"/>
</dbReference>
<feature type="region of interest" description="Disordered" evidence="1">
    <location>
        <begin position="620"/>
        <end position="640"/>
    </location>
</feature>
<dbReference type="Gramene" id="TVU30318">
    <property type="protein sequence ID" value="TVU30318"/>
    <property type="gene ID" value="EJB05_21932"/>
</dbReference>
<organism evidence="2 3">
    <name type="scientific">Eragrostis curvula</name>
    <name type="common">weeping love grass</name>
    <dbReference type="NCBI Taxonomy" id="38414"/>
    <lineage>
        <taxon>Eukaryota</taxon>
        <taxon>Viridiplantae</taxon>
        <taxon>Streptophyta</taxon>
        <taxon>Embryophyta</taxon>
        <taxon>Tracheophyta</taxon>
        <taxon>Spermatophyta</taxon>
        <taxon>Magnoliopsida</taxon>
        <taxon>Liliopsida</taxon>
        <taxon>Poales</taxon>
        <taxon>Poaceae</taxon>
        <taxon>PACMAD clade</taxon>
        <taxon>Chloridoideae</taxon>
        <taxon>Eragrostideae</taxon>
        <taxon>Eragrostidinae</taxon>
        <taxon>Eragrostis</taxon>
    </lineage>
</organism>
<feature type="non-terminal residue" evidence="2">
    <location>
        <position position="1"/>
    </location>
</feature>
<comment type="caution">
    <text evidence="2">The sequence shown here is derived from an EMBL/GenBank/DDBJ whole genome shotgun (WGS) entry which is preliminary data.</text>
</comment>
<evidence type="ECO:0000313" key="3">
    <source>
        <dbReference type="Proteomes" id="UP000324897"/>
    </source>
</evidence>
<protein>
    <submittedName>
        <fullName evidence="2">Uncharacterized protein</fullName>
    </submittedName>
</protein>
<dbReference type="InterPro" id="IPR044680">
    <property type="entry name" value="EX1/2"/>
</dbReference>
<dbReference type="GO" id="GO:0010343">
    <property type="term" value="P:singlet oxygen-mediated programmed cell death"/>
    <property type="evidence" value="ECO:0007669"/>
    <property type="project" value="InterPro"/>
</dbReference>
<feature type="region of interest" description="Disordered" evidence="1">
    <location>
        <begin position="127"/>
        <end position="151"/>
    </location>
</feature>
<dbReference type="PANTHER" id="PTHR33917">
    <property type="entry name" value="PROTEIN EXECUTER 1, CHLOROPLASTIC"/>
    <property type="match status" value="1"/>
</dbReference>
<name>A0A5J9V487_9POAL</name>
<proteinExistence type="predicted"/>
<dbReference type="AlphaFoldDB" id="A0A5J9V487"/>
<feature type="compositionally biased region" description="Polar residues" evidence="1">
    <location>
        <begin position="625"/>
        <end position="640"/>
    </location>
</feature>
<feature type="compositionally biased region" description="Acidic residues" evidence="1">
    <location>
        <begin position="558"/>
        <end position="568"/>
    </location>
</feature>
<reference evidence="2 3" key="1">
    <citation type="journal article" date="2019" name="Sci. Rep.">
        <title>A high-quality genome of Eragrostis curvula grass provides insights into Poaceae evolution and supports new strategies to enhance forage quality.</title>
        <authorList>
            <person name="Carballo J."/>
            <person name="Santos B.A.C.M."/>
            <person name="Zappacosta D."/>
            <person name="Garbus I."/>
            <person name="Selva J.P."/>
            <person name="Gallo C.A."/>
            <person name="Diaz A."/>
            <person name="Albertini E."/>
            <person name="Caccamo M."/>
            <person name="Echenique V."/>
        </authorList>
    </citation>
    <scope>NUCLEOTIDE SEQUENCE [LARGE SCALE GENOMIC DNA]</scope>
    <source>
        <strain evidence="3">cv. Victoria</strain>
        <tissue evidence="2">Leaf</tissue>
    </source>
</reference>
<sequence>MRWPVKRKPLKLGRNAATSTWDRNQVSAVTDPPVCVSCQLHSESYRSCPLPLFLPPPRSNPQREEDEHDYNRDRASVSSRARADTSFLLPSTTGVTHRVAAGRVVEEGPPLPMASVSTAPRAPLPAVAAAASSPSSSSSARQLDPNPSGRYHAARLRTVRRLAGAAPSRRAPVVRCAARSSDADASGEPRRRGWEAMLHDAFQGAVRRWSEYVSNHWPSSPAAKEVGQGKVLESYREEELMSGDEEDEEEEVDGKWSWERWKRHFALIEESERLVDELQLYIAFQLQLRAAMYREDYRSAHKLKLAIAATAQNDTVGRAISDLNRAIKEERYRDATYIRDHAGAGLCKIMPLPDPLEYMQLGWWSGVSGNLSDPYGLIIRISAEHGRYVARSFDTRQLASDGPGFPIFEIYFAEDNGGYHLQAVHLKPDDSDSDQVPNMLREKLGIDSINISNSSVGFKHEQFDGGVKMDDQDSDDSNIAAGPAGLKNLSSDSTAVPRIKILKVVPMENVNQDYIINIFDQISEEDDDNDDPDVETESSQDIGDEDNNEEAETVSAEENGDESDDESDVETLISVDFVSENSNDFDSHSSDEAFERMPARLEKRDRFSFSFYTEQYRKKKDAEKAQQTLKKTDSLGTSQQADNGFVQLDGVKLSGSNKKLSILQLGVKQHNNKVQQKLHGVTHFNRIQMPISSDPLTGLYMTASGFDSEILSLQRKFGQWREDSLSEEQEDLLFYEYVEAVKLTGDNLVPAGQVVFRAKVGERYQLPHKGIIPRELGVVARYKGQRKIAEPGFKNPRWVDGELLILDGKFIRDGPVIAFFYWTSNFHLFEFFRRLRLPD</sequence>
<feature type="compositionally biased region" description="Basic and acidic residues" evidence="1">
    <location>
        <begin position="61"/>
        <end position="75"/>
    </location>
</feature>
<gene>
    <name evidence="2" type="ORF">EJB05_21932</name>
</gene>